<dbReference type="Pfam" id="PF13443">
    <property type="entry name" value="HTH_26"/>
    <property type="match status" value="1"/>
</dbReference>
<dbReference type="InterPro" id="IPR010982">
    <property type="entry name" value="Lambda_DNA-bd_dom_sf"/>
</dbReference>
<dbReference type="RefSeq" id="WP_100018901.1">
    <property type="nucleotide sequence ID" value="NZ_CP024723.1"/>
</dbReference>
<protein>
    <submittedName>
        <fullName evidence="2">Transcriptional regulator</fullName>
    </submittedName>
</protein>
<dbReference type="EMBL" id="CP024723">
    <property type="protein sequence ID" value="ATV25772.1"/>
    <property type="molecule type" value="Genomic_DNA"/>
</dbReference>
<dbReference type="CDD" id="cd00093">
    <property type="entry name" value="HTH_XRE"/>
    <property type="match status" value="1"/>
</dbReference>
<dbReference type="GO" id="GO:0003677">
    <property type="term" value="F:DNA binding"/>
    <property type="evidence" value="ECO:0007669"/>
    <property type="project" value="InterPro"/>
</dbReference>
<reference evidence="2 3" key="1">
    <citation type="submission" date="2017-11" db="EMBL/GenBank/DDBJ databases">
        <title>Genome sequencing of Prevotella intermedia KCOM 2837.</title>
        <authorList>
            <person name="Kook J.-K."/>
            <person name="Park S.-N."/>
            <person name="Lim Y.K."/>
        </authorList>
    </citation>
    <scope>NUCLEOTIDE SEQUENCE [LARGE SCALE GENOMIC DNA]</scope>
    <source>
        <strain evidence="2 3">KCOM 2837</strain>
    </source>
</reference>
<dbReference type="Proteomes" id="UP000229630">
    <property type="component" value="Chromosome 1"/>
</dbReference>
<dbReference type="PROSITE" id="PS50943">
    <property type="entry name" value="HTH_CROC1"/>
    <property type="match status" value="1"/>
</dbReference>
<dbReference type="SUPFAM" id="SSF47413">
    <property type="entry name" value="lambda repressor-like DNA-binding domains"/>
    <property type="match status" value="1"/>
</dbReference>
<dbReference type="SMART" id="SM00530">
    <property type="entry name" value="HTH_XRE"/>
    <property type="match status" value="1"/>
</dbReference>
<proteinExistence type="predicted"/>
<evidence type="ECO:0000313" key="2">
    <source>
        <dbReference type="EMBL" id="ATV25772.1"/>
    </source>
</evidence>
<dbReference type="InterPro" id="IPR001387">
    <property type="entry name" value="Cro/C1-type_HTH"/>
</dbReference>
<name>A0A2D3L5D9_PREIN</name>
<sequence length="65" mass="7422">MKLNRIKLVLVEKEVSQTQLAKDLGRSFSTINAYCSNRKQPSLDLLNKIAEYLSVNIKDLIVDNK</sequence>
<evidence type="ECO:0000313" key="3">
    <source>
        <dbReference type="Proteomes" id="UP000229630"/>
    </source>
</evidence>
<organism evidence="2 3">
    <name type="scientific">Prevotella intermedia</name>
    <dbReference type="NCBI Taxonomy" id="28131"/>
    <lineage>
        <taxon>Bacteria</taxon>
        <taxon>Pseudomonadati</taxon>
        <taxon>Bacteroidota</taxon>
        <taxon>Bacteroidia</taxon>
        <taxon>Bacteroidales</taxon>
        <taxon>Prevotellaceae</taxon>
        <taxon>Prevotella</taxon>
    </lineage>
</organism>
<evidence type="ECO:0000259" key="1">
    <source>
        <dbReference type="PROSITE" id="PS50943"/>
    </source>
</evidence>
<dbReference type="Gene3D" id="1.10.260.40">
    <property type="entry name" value="lambda repressor-like DNA-binding domains"/>
    <property type="match status" value="1"/>
</dbReference>
<dbReference type="AlphaFoldDB" id="A0A2D3L5D9"/>
<gene>
    <name evidence="2" type="ORF">CTM62_02920</name>
</gene>
<accession>A0A2D3L5D9</accession>
<feature type="domain" description="HTH cro/C1-type" evidence="1">
    <location>
        <begin position="6"/>
        <end position="60"/>
    </location>
</feature>